<keyword evidence="4 15" id="KW-1003">Cell membrane</keyword>
<dbReference type="InterPro" id="IPR011115">
    <property type="entry name" value="SecA_DEAD"/>
</dbReference>
<dbReference type="CDD" id="cd17928">
    <property type="entry name" value="DEXDc_SecA"/>
    <property type="match status" value="1"/>
</dbReference>
<feature type="binding site" evidence="15">
    <location>
        <begin position="105"/>
        <end position="109"/>
    </location>
    <ligand>
        <name>ATP</name>
        <dbReference type="ChEBI" id="CHEBI:30616"/>
    </ligand>
</feature>
<keyword evidence="11 15" id="KW-0653">Protein transport</keyword>
<evidence type="ECO:0000256" key="5">
    <source>
        <dbReference type="ARBA" id="ARBA00022490"/>
    </source>
</evidence>
<dbReference type="GO" id="GO:0005524">
    <property type="term" value="F:ATP binding"/>
    <property type="evidence" value="ECO:0007669"/>
    <property type="project" value="UniProtKB-UniRule"/>
</dbReference>
<evidence type="ECO:0000256" key="8">
    <source>
        <dbReference type="ARBA" id="ARBA00022741"/>
    </source>
</evidence>
<evidence type="ECO:0000256" key="9">
    <source>
        <dbReference type="ARBA" id="ARBA00022833"/>
    </source>
</evidence>
<dbReference type="InterPro" id="IPR011130">
    <property type="entry name" value="SecA_preprotein_X-link_dom"/>
</dbReference>
<evidence type="ECO:0000313" key="22">
    <source>
        <dbReference type="Proteomes" id="UP000265916"/>
    </source>
</evidence>
<comment type="function">
    <text evidence="15">Part of the Sec protein translocase complex. Interacts with the SecYEG preprotein conducting channel. Has a central role in coupling the hydrolysis of ATP to the transfer of proteins into and across the cell membrane, serving both as a receptor for the preprotein-SecB complex and as an ATP-driven molecular motor driving the stepwise translocation of polypeptide chains across the membrane.</text>
</comment>
<dbReference type="SMART" id="SM00957">
    <property type="entry name" value="SecA_DEAD"/>
    <property type="match status" value="1"/>
</dbReference>
<keyword evidence="13 15" id="KW-0811">Translocation</keyword>
<proteinExistence type="inferred from homology"/>
<dbReference type="GO" id="GO:0017038">
    <property type="term" value="P:protein import"/>
    <property type="evidence" value="ECO:0007669"/>
    <property type="project" value="InterPro"/>
</dbReference>
<dbReference type="PROSITE" id="PS01312">
    <property type="entry name" value="SECA"/>
    <property type="match status" value="1"/>
</dbReference>
<dbReference type="SUPFAM" id="SSF81767">
    <property type="entry name" value="Pre-protein crosslinking domain of SecA"/>
    <property type="match status" value="1"/>
</dbReference>
<dbReference type="InterPro" id="IPR044722">
    <property type="entry name" value="SecA_SF2_C"/>
</dbReference>
<evidence type="ECO:0000256" key="7">
    <source>
        <dbReference type="ARBA" id="ARBA00022723"/>
    </source>
</evidence>
<dbReference type="FunFam" id="3.90.1440.10:FF:000001">
    <property type="entry name" value="Preprotein translocase subunit SecA"/>
    <property type="match status" value="1"/>
</dbReference>
<dbReference type="OrthoDB" id="9805579at2"/>
<keyword evidence="14 15" id="KW-0472">Membrane</keyword>
<evidence type="ECO:0000256" key="10">
    <source>
        <dbReference type="ARBA" id="ARBA00022840"/>
    </source>
</evidence>
<evidence type="ECO:0000256" key="17">
    <source>
        <dbReference type="SAM" id="Coils"/>
    </source>
</evidence>
<dbReference type="GO" id="GO:0046872">
    <property type="term" value="F:metal ion binding"/>
    <property type="evidence" value="ECO:0007669"/>
    <property type="project" value="UniProtKB-KW"/>
</dbReference>
<dbReference type="GO" id="GO:0008564">
    <property type="term" value="F:protein-exporting ATPase activity"/>
    <property type="evidence" value="ECO:0007669"/>
    <property type="project" value="UniProtKB-EC"/>
</dbReference>
<evidence type="ECO:0000313" key="21">
    <source>
        <dbReference type="EMBL" id="RIY37102.1"/>
    </source>
</evidence>
<evidence type="ECO:0000256" key="11">
    <source>
        <dbReference type="ARBA" id="ARBA00022927"/>
    </source>
</evidence>
<dbReference type="GO" id="GO:0043952">
    <property type="term" value="P:protein transport by the Sec complex"/>
    <property type="evidence" value="ECO:0007669"/>
    <property type="project" value="UniProtKB-ARBA"/>
</dbReference>
<keyword evidence="6" id="KW-0997">Cell inner membrane</keyword>
<dbReference type="GO" id="GO:0005886">
    <property type="term" value="C:plasma membrane"/>
    <property type="evidence" value="ECO:0007669"/>
    <property type="project" value="UniProtKB-SubCell"/>
</dbReference>
<feature type="domain" description="SecA family profile" evidence="20">
    <location>
        <begin position="3"/>
        <end position="620"/>
    </location>
</feature>
<dbReference type="Pfam" id="PF07516">
    <property type="entry name" value="SecA_SW"/>
    <property type="match status" value="1"/>
</dbReference>
<gene>
    <name evidence="15" type="primary">secA</name>
    <name evidence="21" type="ORF">CKF58_05365</name>
</gene>
<dbReference type="Pfam" id="PF01043">
    <property type="entry name" value="SecA_PP_bind"/>
    <property type="match status" value="1"/>
</dbReference>
<feature type="domain" description="Helicase C-terminal" evidence="19">
    <location>
        <begin position="434"/>
        <end position="619"/>
    </location>
</feature>
<dbReference type="Gene3D" id="3.90.1440.10">
    <property type="entry name" value="SecA, preprotein cross-linking domain"/>
    <property type="match status" value="1"/>
</dbReference>
<dbReference type="InterPro" id="IPR036670">
    <property type="entry name" value="SecA_X-link_sf"/>
</dbReference>
<dbReference type="NCBIfam" id="NF009538">
    <property type="entry name" value="PRK12904.1"/>
    <property type="match status" value="1"/>
</dbReference>
<dbReference type="Gene3D" id="1.10.3060.10">
    <property type="entry name" value="Helical scaffold and wing domains of SecA"/>
    <property type="match status" value="1"/>
</dbReference>
<dbReference type="GO" id="GO:0005829">
    <property type="term" value="C:cytosol"/>
    <property type="evidence" value="ECO:0007669"/>
    <property type="project" value="TreeGrafter"/>
</dbReference>
<dbReference type="GO" id="GO:0065002">
    <property type="term" value="P:intracellular protein transmembrane transport"/>
    <property type="evidence" value="ECO:0007669"/>
    <property type="project" value="UniProtKB-UniRule"/>
</dbReference>
<evidence type="ECO:0000256" key="6">
    <source>
        <dbReference type="ARBA" id="ARBA00022519"/>
    </source>
</evidence>
<organism evidence="21 22">
    <name type="scientific">Psittacicella hinzii</name>
    <dbReference type="NCBI Taxonomy" id="2028575"/>
    <lineage>
        <taxon>Bacteria</taxon>
        <taxon>Pseudomonadati</taxon>
        <taxon>Pseudomonadota</taxon>
        <taxon>Gammaproteobacteria</taxon>
        <taxon>Pasteurellales</taxon>
        <taxon>Psittacicellaceae</taxon>
        <taxon>Psittacicella</taxon>
    </lineage>
</organism>
<evidence type="ECO:0000259" key="19">
    <source>
        <dbReference type="PROSITE" id="PS51194"/>
    </source>
</evidence>
<evidence type="ECO:0000256" key="16">
    <source>
        <dbReference type="RuleBase" id="RU003874"/>
    </source>
</evidence>
<dbReference type="PRINTS" id="PR00906">
    <property type="entry name" value="SECA"/>
</dbReference>
<evidence type="ECO:0000259" key="18">
    <source>
        <dbReference type="PROSITE" id="PS51192"/>
    </source>
</evidence>
<keyword evidence="22" id="KW-1185">Reference proteome</keyword>
<comment type="subunit">
    <text evidence="15">Monomer and homodimer. Part of the essential Sec protein translocation apparatus which comprises SecA, SecYEG and auxiliary proteins SecDF-YajC and YidC.</text>
</comment>
<keyword evidence="3 15" id="KW-0813">Transport</keyword>
<dbReference type="RefSeq" id="WP_119531749.1">
    <property type="nucleotide sequence ID" value="NZ_JBHSSP010000032.1"/>
</dbReference>
<keyword evidence="5 15" id="KW-0963">Cytoplasm</keyword>
<evidence type="ECO:0000256" key="4">
    <source>
        <dbReference type="ARBA" id="ARBA00022475"/>
    </source>
</evidence>
<reference evidence="21 22" key="1">
    <citation type="submission" date="2017-08" db="EMBL/GenBank/DDBJ databases">
        <title>Reclassification of Bisgaard taxon 37 and 44.</title>
        <authorList>
            <person name="Christensen H."/>
        </authorList>
    </citation>
    <scope>NUCLEOTIDE SEQUENCE [LARGE SCALE GENOMIC DNA]</scope>
    <source>
        <strain evidence="21 22">111</strain>
    </source>
</reference>
<dbReference type="InterPro" id="IPR027417">
    <property type="entry name" value="P-loop_NTPase"/>
</dbReference>
<evidence type="ECO:0000256" key="3">
    <source>
        <dbReference type="ARBA" id="ARBA00022448"/>
    </source>
</evidence>
<keyword evidence="10 15" id="KW-0067">ATP-binding</keyword>
<evidence type="ECO:0000256" key="13">
    <source>
        <dbReference type="ARBA" id="ARBA00023010"/>
    </source>
</evidence>
<dbReference type="InterPro" id="IPR014018">
    <property type="entry name" value="SecA_motor_DEAD"/>
</dbReference>
<feature type="domain" description="Helicase ATP-binding" evidence="18">
    <location>
        <begin position="89"/>
        <end position="249"/>
    </location>
</feature>
<comment type="subcellular location">
    <subcellularLocation>
        <location evidence="15">Cell membrane</location>
        <topology evidence="15">Peripheral membrane protein</topology>
        <orientation evidence="15">Cytoplasmic side</orientation>
    </subcellularLocation>
    <subcellularLocation>
        <location evidence="15">Cytoplasm</location>
    </subcellularLocation>
    <text evidence="15">Distribution is 50-50.</text>
</comment>
<evidence type="ECO:0000256" key="12">
    <source>
        <dbReference type="ARBA" id="ARBA00022967"/>
    </source>
</evidence>
<dbReference type="SUPFAM" id="SSF81886">
    <property type="entry name" value="Helical scaffold and wing domains of SecA"/>
    <property type="match status" value="1"/>
</dbReference>
<comment type="cofactor">
    <cofactor evidence="1">
        <name>Zn(2+)</name>
        <dbReference type="ChEBI" id="CHEBI:29105"/>
    </cofactor>
</comment>
<keyword evidence="12 15" id="KW-1278">Translocase</keyword>
<dbReference type="PROSITE" id="PS51194">
    <property type="entry name" value="HELICASE_CTER"/>
    <property type="match status" value="1"/>
</dbReference>
<dbReference type="AlphaFoldDB" id="A0A3A1YG41"/>
<name>A0A3A1YG41_9GAMM</name>
<dbReference type="Gene3D" id="3.40.50.300">
    <property type="entry name" value="P-loop containing nucleotide triphosphate hydrolases"/>
    <property type="match status" value="2"/>
</dbReference>
<dbReference type="EC" id="7.4.2.8" evidence="15"/>
<evidence type="ECO:0000256" key="1">
    <source>
        <dbReference type="ARBA" id="ARBA00001947"/>
    </source>
</evidence>
<dbReference type="InterPro" id="IPR014001">
    <property type="entry name" value="Helicase_ATP-bd"/>
</dbReference>
<dbReference type="Pfam" id="PF07517">
    <property type="entry name" value="SecA_DEAD"/>
    <property type="match status" value="1"/>
</dbReference>
<dbReference type="GO" id="GO:0031522">
    <property type="term" value="C:cell envelope Sec protein transport complex"/>
    <property type="evidence" value="ECO:0007669"/>
    <property type="project" value="TreeGrafter"/>
</dbReference>
<feature type="binding site" evidence="15">
    <location>
        <position position="87"/>
    </location>
    <ligand>
        <name>ATP</name>
        <dbReference type="ChEBI" id="CHEBI:30616"/>
    </ligand>
</feature>
<keyword evidence="17" id="KW-0175">Coiled coil</keyword>
<dbReference type="SUPFAM" id="SSF52540">
    <property type="entry name" value="P-loop containing nucleoside triphosphate hydrolases"/>
    <property type="match status" value="2"/>
</dbReference>
<dbReference type="FunFam" id="3.40.50.300:FF:000113">
    <property type="entry name" value="Preprotein translocase subunit SecA"/>
    <property type="match status" value="1"/>
</dbReference>
<dbReference type="PROSITE" id="PS51196">
    <property type="entry name" value="SECA_MOTOR_DEAD"/>
    <property type="match status" value="1"/>
</dbReference>
<feature type="binding site" evidence="15">
    <location>
        <position position="512"/>
    </location>
    <ligand>
        <name>ATP</name>
        <dbReference type="ChEBI" id="CHEBI:30616"/>
    </ligand>
</feature>
<dbReference type="PANTHER" id="PTHR30612:SF0">
    <property type="entry name" value="CHLOROPLAST PROTEIN-TRANSPORTING ATPASE"/>
    <property type="match status" value="1"/>
</dbReference>
<accession>A0A3A1YG41</accession>
<dbReference type="CDD" id="cd18803">
    <property type="entry name" value="SF2_C_secA"/>
    <property type="match status" value="1"/>
</dbReference>
<evidence type="ECO:0000256" key="2">
    <source>
        <dbReference type="ARBA" id="ARBA00007650"/>
    </source>
</evidence>
<dbReference type="InterPro" id="IPR000185">
    <property type="entry name" value="SecA"/>
</dbReference>
<dbReference type="InterPro" id="IPR011116">
    <property type="entry name" value="SecA_Wing/Scaffold"/>
</dbReference>
<dbReference type="EMBL" id="NRJG01000096">
    <property type="protein sequence ID" value="RIY37102.1"/>
    <property type="molecule type" value="Genomic_DNA"/>
</dbReference>
<evidence type="ECO:0000256" key="15">
    <source>
        <dbReference type="HAMAP-Rule" id="MF_01382"/>
    </source>
</evidence>
<dbReference type="Proteomes" id="UP000265916">
    <property type="component" value="Unassembled WGS sequence"/>
</dbReference>
<evidence type="ECO:0000256" key="14">
    <source>
        <dbReference type="ARBA" id="ARBA00023136"/>
    </source>
</evidence>
<dbReference type="Pfam" id="PF21090">
    <property type="entry name" value="P-loop_SecA"/>
    <property type="match status" value="1"/>
</dbReference>
<dbReference type="InterPro" id="IPR004027">
    <property type="entry name" value="SEC_C_motif"/>
</dbReference>
<dbReference type="Pfam" id="PF02810">
    <property type="entry name" value="SEC-C"/>
    <property type="match status" value="1"/>
</dbReference>
<feature type="coiled-coil region" evidence="17">
    <location>
        <begin position="14"/>
        <end position="48"/>
    </location>
</feature>
<dbReference type="GO" id="GO:0006605">
    <property type="term" value="P:protein targeting"/>
    <property type="evidence" value="ECO:0007669"/>
    <property type="project" value="UniProtKB-UniRule"/>
</dbReference>
<comment type="catalytic activity">
    <reaction evidence="15">
        <text>ATP + H2O + cellular proteinSide 1 = ADP + phosphate + cellular proteinSide 2.</text>
        <dbReference type="EC" id="7.4.2.8"/>
    </reaction>
</comment>
<dbReference type="NCBIfam" id="TIGR00963">
    <property type="entry name" value="secA"/>
    <property type="match status" value="1"/>
</dbReference>
<keyword evidence="8 15" id="KW-0547">Nucleotide-binding</keyword>
<dbReference type="PANTHER" id="PTHR30612">
    <property type="entry name" value="SECA INNER MEMBRANE COMPONENT OF SEC PROTEIN SECRETION SYSTEM"/>
    <property type="match status" value="1"/>
</dbReference>
<sequence length="891" mass="101064">MFSAIFTKLFGSNNERVLTRIRREVRKINDLEKTVEQLSDEQLKAKTQEFRDRLKNGESLVSIRPEAFAVVREASKRVLGMRPFDVQVIGSLVLCSRSIAEMRTGEGKTLTSTMASYLHALTGKGVHVVTVNDYLAERDAQNNMPLFEFLGMTVGINLSGMTNEQKREAYNCDVTYATNSELGFDYLRDNLVTRKEDKVQREHYYCIIDEVDSILIDEARTPLIISGQASDSTELCTAMNKVIPHLKAQAKEEIDSDEEAGDYIVDLKNKQVLLTEQGQVKVEQILTVAGLLKEGESLYSTRSLSLLHHFNAALRAHTLFERNVDYIVQDNQIMIIDPNTGRTMEGRRWGDGTHQAIEAKEGVPIQAENTTIASITYQNYFRTYENLSGMTGTADTEAFEFNQIYSLDTIVIPPNRPNARIDMPDILFKTEKAKFLAIVNDVKERIAKGQPVLIGTASVEKSEVLSSYLSKVGIAHQVLNAKFHMREAEIIAQAGKPGTVTIATNMAGRGTDIILGGNRKAMIAELGPNATEEQIEAVNKKWEENNELVRQAGGLHIIGTERHESRRIDNQLRGRAGRQGDPGSSRFYLSLEDNLLRIFIPEQRLKSLANAFTNENDYLDMKIMSKFIANAQGKVEAHNFDIRKELISYDDVINEQRQVIYQQRDYILDKEDLTELLTNQTYDVIGSVITRFMPPNTVFEQWDLDSLDQVLKNDFNLDYSVKKRLEQSAILSEGDFVREIAEKMLEDYSRKMEQLGSELKVAVERTVFVQNIDELWRQHLSDMEHLRKHIHLRGYAQKDPKQEYKRESFEMFEALMENLNYNVISILSKIQVEQAKPVDQLPQQAPINELPSGELDPKLFEGVSRNDPCPCGSGLRFKHCHGSRAKTDGIA</sequence>
<keyword evidence="7" id="KW-0479">Metal-binding</keyword>
<comment type="similarity">
    <text evidence="2 15 16">Belongs to the SecA family.</text>
</comment>
<dbReference type="InterPro" id="IPR001650">
    <property type="entry name" value="Helicase_C-like"/>
</dbReference>
<dbReference type="PROSITE" id="PS51192">
    <property type="entry name" value="HELICASE_ATP_BIND_1"/>
    <property type="match status" value="1"/>
</dbReference>
<evidence type="ECO:0000259" key="20">
    <source>
        <dbReference type="PROSITE" id="PS51196"/>
    </source>
</evidence>
<keyword evidence="9" id="KW-0862">Zinc</keyword>
<dbReference type="InterPro" id="IPR020937">
    <property type="entry name" value="SecA_CS"/>
</dbReference>
<feature type="coiled-coil region" evidence="17">
    <location>
        <begin position="738"/>
        <end position="765"/>
    </location>
</feature>
<dbReference type="SMART" id="SM00958">
    <property type="entry name" value="SecA_PP_bind"/>
    <property type="match status" value="1"/>
</dbReference>
<dbReference type="HAMAP" id="MF_01382">
    <property type="entry name" value="SecA"/>
    <property type="match status" value="1"/>
</dbReference>
<comment type="caution">
    <text evidence="21">The sequence shown here is derived from an EMBL/GenBank/DDBJ whole genome shotgun (WGS) entry which is preliminary data.</text>
</comment>
<dbReference type="InterPro" id="IPR036266">
    <property type="entry name" value="SecA_Wing/Scaffold_sf"/>
</dbReference>
<protein>
    <recommendedName>
        <fullName evidence="15 16">Protein translocase subunit SecA</fullName>
        <ecNumber evidence="15">7.4.2.8</ecNumber>
    </recommendedName>
</protein>